<dbReference type="Proteomes" id="UP000735302">
    <property type="component" value="Unassembled WGS sequence"/>
</dbReference>
<gene>
    <name evidence="3" type="ORF">PoB_002393500</name>
</gene>
<evidence type="ECO:0000256" key="1">
    <source>
        <dbReference type="SAM" id="MobiDB-lite"/>
    </source>
</evidence>
<evidence type="ECO:0000313" key="4">
    <source>
        <dbReference type="Proteomes" id="UP000735302"/>
    </source>
</evidence>
<evidence type="ECO:0000256" key="2">
    <source>
        <dbReference type="SAM" id="SignalP"/>
    </source>
</evidence>
<evidence type="ECO:0000313" key="3">
    <source>
        <dbReference type="EMBL" id="GFN97429.1"/>
    </source>
</evidence>
<feature type="compositionally biased region" description="Basic residues" evidence="1">
    <location>
        <begin position="205"/>
        <end position="217"/>
    </location>
</feature>
<accession>A0AAV3ZNZ5</accession>
<proteinExistence type="predicted"/>
<reference evidence="3 4" key="1">
    <citation type="journal article" date="2021" name="Elife">
        <title>Chloroplast acquisition without the gene transfer in kleptoplastic sea slugs, Plakobranchus ocellatus.</title>
        <authorList>
            <person name="Maeda T."/>
            <person name="Takahashi S."/>
            <person name="Yoshida T."/>
            <person name="Shimamura S."/>
            <person name="Takaki Y."/>
            <person name="Nagai Y."/>
            <person name="Toyoda A."/>
            <person name="Suzuki Y."/>
            <person name="Arimoto A."/>
            <person name="Ishii H."/>
            <person name="Satoh N."/>
            <person name="Nishiyama T."/>
            <person name="Hasebe M."/>
            <person name="Maruyama T."/>
            <person name="Minagawa J."/>
            <person name="Obokata J."/>
            <person name="Shigenobu S."/>
        </authorList>
    </citation>
    <scope>NUCLEOTIDE SEQUENCE [LARGE SCALE GENOMIC DNA]</scope>
</reference>
<comment type="caution">
    <text evidence="3">The sequence shown here is derived from an EMBL/GenBank/DDBJ whole genome shotgun (WGS) entry which is preliminary data.</text>
</comment>
<feature type="chain" id="PRO_5043371568" evidence="2">
    <location>
        <begin position="17"/>
        <end position="253"/>
    </location>
</feature>
<name>A0AAV3ZNZ5_9GAST</name>
<protein>
    <submittedName>
        <fullName evidence="3">Uncharacterized protein</fullName>
    </submittedName>
</protein>
<feature type="region of interest" description="Disordered" evidence="1">
    <location>
        <begin position="202"/>
        <end position="253"/>
    </location>
</feature>
<keyword evidence="2" id="KW-0732">Signal</keyword>
<dbReference type="EMBL" id="BLXT01002773">
    <property type="protein sequence ID" value="GFN97429.1"/>
    <property type="molecule type" value="Genomic_DNA"/>
</dbReference>
<organism evidence="3 4">
    <name type="scientific">Plakobranchus ocellatus</name>
    <dbReference type="NCBI Taxonomy" id="259542"/>
    <lineage>
        <taxon>Eukaryota</taxon>
        <taxon>Metazoa</taxon>
        <taxon>Spiralia</taxon>
        <taxon>Lophotrochozoa</taxon>
        <taxon>Mollusca</taxon>
        <taxon>Gastropoda</taxon>
        <taxon>Heterobranchia</taxon>
        <taxon>Euthyneura</taxon>
        <taxon>Panpulmonata</taxon>
        <taxon>Sacoglossa</taxon>
        <taxon>Placobranchoidea</taxon>
        <taxon>Plakobranchidae</taxon>
        <taxon>Plakobranchus</taxon>
    </lineage>
</organism>
<keyword evidence="4" id="KW-1185">Reference proteome</keyword>
<sequence>MKFLVCIFALTISSSAARMSHGGGWGGGMVISRRDADAADASADAVDAGADAENEQPDLYSQIDALLVAAKEGITVDDFGLAAVKIQRAADSAVDAQGGIVEVEVVRAAIDDAASGFSGVVAVSSLFDEPLVYEANKMDAALCLLNSLSQKARAQEDAGESPKATVAAISMTAQAMQDILTDTGNVNTDPFGRISYGGKFSHSWNGRRKRRSANQRSRRGEWTGSVGAETDFNGGSVTYSVTRPQNESNPAIS</sequence>
<feature type="signal peptide" evidence="2">
    <location>
        <begin position="1"/>
        <end position="16"/>
    </location>
</feature>
<dbReference type="AlphaFoldDB" id="A0AAV3ZNZ5"/>
<feature type="compositionally biased region" description="Polar residues" evidence="1">
    <location>
        <begin position="233"/>
        <end position="253"/>
    </location>
</feature>